<proteinExistence type="predicted"/>
<organism evidence="3 4">
    <name type="scientific">Hamiltosporidium magnivora</name>
    <dbReference type="NCBI Taxonomy" id="148818"/>
    <lineage>
        <taxon>Eukaryota</taxon>
        <taxon>Fungi</taxon>
        <taxon>Fungi incertae sedis</taxon>
        <taxon>Microsporidia</taxon>
        <taxon>Dubosqiidae</taxon>
        <taxon>Hamiltosporidium</taxon>
    </lineage>
</organism>
<gene>
    <name evidence="3" type="ORF">CWI36_0147p0030</name>
</gene>
<keyword evidence="4" id="KW-1185">Reference proteome</keyword>
<accession>A0A4Q9LJI9</accession>
<keyword evidence="1" id="KW-0862">Zinc</keyword>
<dbReference type="InterPro" id="IPR000571">
    <property type="entry name" value="Znf_CCCH"/>
</dbReference>
<feature type="domain" description="C3H1-type" evidence="2">
    <location>
        <begin position="78"/>
        <end position="103"/>
    </location>
</feature>
<reference evidence="3 4" key="1">
    <citation type="submission" date="2017-12" db="EMBL/GenBank/DDBJ databases">
        <authorList>
            <person name="Pombert J.-F."/>
            <person name="Haag K.L."/>
            <person name="Ebert D."/>
        </authorList>
    </citation>
    <scope>NUCLEOTIDE SEQUENCE [LARGE SCALE GENOMIC DNA]</scope>
    <source>
        <strain evidence="3">BE-OM-2</strain>
    </source>
</reference>
<keyword evidence="1" id="KW-0479">Metal-binding</keyword>
<dbReference type="VEuPathDB" id="MicrosporidiaDB:CWI36_0147p0030"/>
<evidence type="ECO:0000313" key="3">
    <source>
        <dbReference type="EMBL" id="TBU08379.1"/>
    </source>
</evidence>
<dbReference type="InterPro" id="IPR035979">
    <property type="entry name" value="RBD_domain_sf"/>
</dbReference>
<dbReference type="PROSITE" id="PS50103">
    <property type="entry name" value="ZF_C3H1"/>
    <property type="match status" value="1"/>
</dbReference>
<protein>
    <recommendedName>
        <fullName evidence="2">C3H1-type domain-containing protein</fullName>
    </recommendedName>
</protein>
<dbReference type="Proteomes" id="UP000291404">
    <property type="component" value="Unassembled WGS sequence"/>
</dbReference>
<dbReference type="AlphaFoldDB" id="A0A4Q9LJI9"/>
<sequence length="302" mass="35692">MNEEIKRNTNRITIPLPDALRNMVKREMNDSDEYKRICCVIEETVAENDENDCYAALLEKIEPYLKDKTRNFVGKLFMFKKRICRDGERCKRGDNCIFLHENEAEGADYKNIEARREVFNNNNNNIRKREFETEPNKRIKNDTKFSNKEVILNNLPEDLWDDVIISDYCKEFGSVSEVRMLKPGKYLIKFFDPSSAYKFISSTEKTFGRENIKKFYNKFVRKGKEEILQDLFDEQKCLLQEMQSILGSEASFVRLRAICIKIRSLVNSEENSDRENKNINFKDNGINKKNSVYFNSFFNPTN</sequence>
<evidence type="ECO:0000259" key="2">
    <source>
        <dbReference type="PROSITE" id="PS50103"/>
    </source>
</evidence>
<dbReference type="EMBL" id="PITI01000147">
    <property type="protein sequence ID" value="TBU08379.1"/>
    <property type="molecule type" value="Genomic_DNA"/>
</dbReference>
<dbReference type="VEuPathDB" id="MicrosporidiaDB:CWI39_1588p0010"/>
<dbReference type="GO" id="GO:0003676">
    <property type="term" value="F:nucleic acid binding"/>
    <property type="evidence" value="ECO:0007669"/>
    <property type="project" value="InterPro"/>
</dbReference>
<dbReference type="SUPFAM" id="SSF54928">
    <property type="entry name" value="RNA-binding domain, RBD"/>
    <property type="match status" value="1"/>
</dbReference>
<comment type="caution">
    <text evidence="3">The sequence shown here is derived from an EMBL/GenBank/DDBJ whole genome shotgun (WGS) entry which is preliminary data.</text>
</comment>
<feature type="zinc finger region" description="C3H1-type" evidence="1">
    <location>
        <begin position="78"/>
        <end position="103"/>
    </location>
</feature>
<evidence type="ECO:0000256" key="1">
    <source>
        <dbReference type="PROSITE-ProRule" id="PRU00723"/>
    </source>
</evidence>
<dbReference type="GO" id="GO:0008270">
    <property type="term" value="F:zinc ion binding"/>
    <property type="evidence" value="ECO:0007669"/>
    <property type="project" value="UniProtKB-KW"/>
</dbReference>
<name>A0A4Q9LJI9_9MICR</name>
<keyword evidence="1" id="KW-0863">Zinc-finger</keyword>
<evidence type="ECO:0000313" key="4">
    <source>
        <dbReference type="Proteomes" id="UP000291404"/>
    </source>
</evidence>